<dbReference type="GO" id="GO:0009253">
    <property type="term" value="P:peptidoglycan catabolic process"/>
    <property type="evidence" value="ECO:0007669"/>
    <property type="project" value="InterPro"/>
</dbReference>
<reference evidence="4" key="1">
    <citation type="journal article" date="2021" name="Proc. Natl. Acad. Sci. U.S.A.">
        <title>A Catalog of Tens of Thousands of Viruses from Human Metagenomes Reveals Hidden Associations with Chronic Diseases.</title>
        <authorList>
            <person name="Tisza M.J."/>
            <person name="Buck C.B."/>
        </authorList>
    </citation>
    <scope>NUCLEOTIDE SEQUENCE</scope>
    <source>
        <strain evidence="4">CtLGd4</strain>
    </source>
</reference>
<proteinExistence type="inferred from homology"/>
<sequence length="197" mass="22354">MTSKVIDVSYYQRNIDYDAVEAAGVRGVIIKISEGCSKEDTWVRHAEECKARGIPWGVYCFSRAQTPERAREEAQTVLGLLGDDVPPMGIWYDCEADECFGEGVDTTALCSAFIVICNAEGYRAGIYTSTLKCTNYMTNSIQPTLLADYVPYWIADYHGYNGFAYDYPDKHVSGWQWSDKEYIGDTNVDMNEWYEEL</sequence>
<dbReference type="EMBL" id="BK015837">
    <property type="protein sequence ID" value="DAE27401.1"/>
    <property type="molecule type" value="Genomic_DNA"/>
</dbReference>
<dbReference type="PROSITE" id="PS51904">
    <property type="entry name" value="GLYCOSYL_HYDROL_F25_2"/>
    <property type="match status" value="1"/>
</dbReference>
<comment type="catalytic activity">
    <reaction evidence="1">
        <text>Hydrolysis of (1-&gt;4)-beta-linkages between N-acetylmuramic acid and N-acetyl-D-glucosamine residues in a peptidoglycan and between N-acetyl-D-glucosamine residues in chitodextrins.</text>
        <dbReference type="EC" id="3.2.1.17"/>
    </reaction>
</comment>
<dbReference type="PANTHER" id="PTHR34135:SF2">
    <property type="entry name" value="LYSOZYME"/>
    <property type="match status" value="1"/>
</dbReference>
<organism evidence="4">
    <name type="scientific">virus sp. ctLGd4</name>
    <dbReference type="NCBI Taxonomy" id="2826800"/>
    <lineage>
        <taxon>Viruses</taxon>
    </lineage>
</organism>
<protein>
    <recommendedName>
        <fullName evidence="3">lysozyme</fullName>
        <ecNumber evidence="3">3.2.1.17</ecNumber>
    </recommendedName>
</protein>
<evidence type="ECO:0000256" key="3">
    <source>
        <dbReference type="ARBA" id="ARBA00012732"/>
    </source>
</evidence>
<dbReference type="InterPro" id="IPR017853">
    <property type="entry name" value="GH"/>
</dbReference>
<dbReference type="PANTHER" id="PTHR34135">
    <property type="entry name" value="LYSOZYME"/>
    <property type="match status" value="1"/>
</dbReference>
<dbReference type="InterPro" id="IPR002053">
    <property type="entry name" value="Glyco_hydro_25"/>
</dbReference>
<dbReference type="EC" id="3.2.1.17" evidence="3"/>
<name>A0A8S5R8I3_9VIRU</name>
<evidence type="ECO:0000256" key="1">
    <source>
        <dbReference type="ARBA" id="ARBA00000632"/>
    </source>
</evidence>
<comment type="similarity">
    <text evidence="2">Belongs to the glycosyl hydrolase 25 family.</text>
</comment>
<dbReference type="Pfam" id="PF01183">
    <property type="entry name" value="Glyco_hydro_25"/>
    <property type="match status" value="1"/>
</dbReference>
<dbReference type="SUPFAM" id="SSF51445">
    <property type="entry name" value="(Trans)glycosidases"/>
    <property type="match status" value="1"/>
</dbReference>
<evidence type="ECO:0000313" key="4">
    <source>
        <dbReference type="EMBL" id="DAE27401.1"/>
    </source>
</evidence>
<dbReference type="GO" id="GO:0003796">
    <property type="term" value="F:lysozyme activity"/>
    <property type="evidence" value="ECO:0007669"/>
    <property type="project" value="UniProtKB-EC"/>
</dbReference>
<evidence type="ECO:0000256" key="2">
    <source>
        <dbReference type="ARBA" id="ARBA00010646"/>
    </source>
</evidence>
<dbReference type="Gene3D" id="3.20.20.80">
    <property type="entry name" value="Glycosidases"/>
    <property type="match status" value="1"/>
</dbReference>
<dbReference type="GO" id="GO:0016052">
    <property type="term" value="P:carbohydrate catabolic process"/>
    <property type="evidence" value="ECO:0007669"/>
    <property type="project" value="TreeGrafter"/>
</dbReference>
<accession>A0A8S5R8I3</accession>
<dbReference type="GO" id="GO:0016998">
    <property type="term" value="P:cell wall macromolecule catabolic process"/>
    <property type="evidence" value="ECO:0007669"/>
    <property type="project" value="InterPro"/>
</dbReference>